<dbReference type="GO" id="GO:0051017">
    <property type="term" value="P:actin filament bundle assembly"/>
    <property type="evidence" value="ECO:0007669"/>
    <property type="project" value="TreeGrafter"/>
</dbReference>
<dbReference type="GO" id="GO:0015629">
    <property type="term" value="C:actin cytoskeleton"/>
    <property type="evidence" value="ECO:0007669"/>
    <property type="project" value="TreeGrafter"/>
</dbReference>
<feature type="domain" description="Fascin-like" evidence="6">
    <location>
        <begin position="175"/>
        <end position="284"/>
    </location>
</feature>
<dbReference type="InterPro" id="IPR022768">
    <property type="entry name" value="Fascin-like_dom"/>
</dbReference>
<dbReference type="InterPro" id="IPR024703">
    <property type="entry name" value="Fascin_metazoans"/>
</dbReference>
<dbReference type="KEGG" id="goe:100898881"/>
<keyword evidence="7" id="KW-1185">Reference proteome</keyword>
<proteinExistence type="inferred from homology"/>
<accession>A0AAJ6QQ28</accession>
<dbReference type="InterPro" id="IPR008999">
    <property type="entry name" value="Actin-crosslinking"/>
</dbReference>
<feature type="domain" description="Fascin-like" evidence="6">
    <location>
        <begin position="432"/>
        <end position="529"/>
    </location>
</feature>
<dbReference type="PANTHER" id="PTHR10551:SF9">
    <property type="entry name" value="FASCIN-2"/>
    <property type="match status" value="1"/>
</dbReference>
<evidence type="ECO:0000256" key="4">
    <source>
        <dbReference type="ARBA" id="ARBA00023203"/>
    </source>
</evidence>
<dbReference type="PIRSF" id="PIRSF005682">
    <property type="entry name" value="Fascin"/>
    <property type="match status" value="1"/>
</dbReference>
<reference evidence="8" key="1">
    <citation type="submission" date="2025-08" db="UniProtKB">
        <authorList>
            <consortium name="RefSeq"/>
        </authorList>
    </citation>
    <scope>IDENTIFICATION</scope>
</reference>
<evidence type="ECO:0000313" key="8">
    <source>
        <dbReference type="RefSeq" id="XP_003740159.1"/>
    </source>
</evidence>
<feature type="domain" description="Fascin-like" evidence="6">
    <location>
        <begin position="298"/>
        <end position="403"/>
    </location>
</feature>
<protein>
    <submittedName>
        <fullName evidence="8">Protein singed</fullName>
    </submittedName>
</protein>
<keyword evidence="4" id="KW-0009">Actin-binding</keyword>
<comment type="subcellular location">
    <subcellularLocation>
        <location evidence="1">Cytoplasm</location>
        <location evidence="1">Cytoskeleton</location>
    </subcellularLocation>
</comment>
<dbReference type="InterPro" id="IPR010431">
    <property type="entry name" value="Fascin"/>
</dbReference>
<dbReference type="AlphaFoldDB" id="A0AAJ6QQ28"/>
<organism evidence="7 8">
    <name type="scientific">Galendromus occidentalis</name>
    <name type="common">western predatory mite</name>
    <dbReference type="NCBI Taxonomy" id="34638"/>
    <lineage>
        <taxon>Eukaryota</taxon>
        <taxon>Metazoa</taxon>
        <taxon>Ecdysozoa</taxon>
        <taxon>Arthropoda</taxon>
        <taxon>Chelicerata</taxon>
        <taxon>Arachnida</taxon>
        <taxon>Acari</taxon>
        <taxon>Parasitiformes</taxon>
        <taxon>Mesostigmata</taxon>
        <taxon>Gamasina</taxon>
        <taxon>Phytoseioidea</taxon>
        <taxon>Phytoseiidae</taxon>
        <taxon>Typhlodrominae</taxon>
        <taxon>Galendromus</taxon>
    </lineage>
</organism>
<feature type="domain" description="Fascin-like" evidence="6">
    <location>
        <begin position="53"/>
        <end position="164"/>
    </location>
</feature>
<dbReference type="GO" id="GO:0030674">
    <property type="term" value="F:protein-macromolecule adaptor activity"/>
    <property type="evidence" value="ECO:0007669"/>
    <property type="project" value="InterPro"/>
</dbReference>
<dbReference type="FunFam" id="2.80.10.50:FF:000064">
    <property type="entry name" value="Fascin"/>
    <property type="match status" value="1"/>
</dbReference>
<dbReference type="SUPFAM" id="SSF50405">
    <property type="entry name" value="Actin-crosslinking proteins"/>
    <property type="match status" value="4"/>
</dbReference>
<keyword evidence="3" id="KW-0963">Cytoplasm</keyword>
<dbReference type="GeneID" id="100898881"/>
<name>A0AAJ6QQ28_9ACAR</name>
<dbReference type="GO" id="GO:0051015">
    <property type="term" value="F:actin filament binding"/>
    <property type="evidence" value="ECO:0007669"/>
    <property type="project" value="InterPro"/>
</dbReference>
<dbReference type="GO" id="GO:0005737">
    <property type="term" value="C:cytoplasm"/>
    <property type="evidence" value="ECO:0007669"/>
    <property type="project" value="TreeGrafter"/>
</dbReference>
<dbReference type="RefSeq" id="XP_003740159.1">
    <property type="nucleotide sequence ID" value="XM_003740111.2"/>
</dbReference>
<dbReference type="CTD" id="136026019"/>
<evidence type="ECO:0000256" key="5">
    <source>
        <dbReference type="ARBA" id="ARBA00023212"/>
    </source>
</evidence>
<dbReference type="Proteomes" id="UP000694867">
    <property type="component" value="Unplaced"/>
</dbReference>
<comment type="similarity">
    <text evidence="2">Belongs to the fascin family.</text>
</comment>
<dbReference type="CDD" id="cd23351">
    <property type="entry name" value="beta-trefoil_singed_rpt2"/>
    <property type="match status" value="1"/>
</dbReference>
<dbReference type="FunFam" id="2.80.10.50:FF:000008">
    <property type="entry name" value="Fascin"/>
    <property type="match status" value="1"/>
</dbReference>
<evidence type="ECO:0000313" key="7">
    <source>
        <dbReference type="Proteomes" id="UP000694867"/>
    </source>
</evidence>
<evidence type="ECO:0000256" key="2">
    <source>
        <dbReference type="ARBA" id="ARBA00007415"/>
    </source>
</evidence>
<dbReference type="Pfam" id="PF06268">
    <property type="entry name" value="Fascin"/>
    <property type="match status" value="4"/>
</dbReference>
<dbReference type="GO" id="GO:0016477">
    <property type="term" value="P:cell migration"/>
    <property type="evidence" value="ECO:0007669"/>
    <property type="project" value="TreeGrafter"/>
</dbReference>
<sequence>MVLHFDRDVLLENHRRSRTLLKGHPLTMGSGTANGESQKTNWTIGLINAHLGKYLTAESFGFKVNSNGVALKKKQLWNLEAFGEGEAICLKSHLGRYLAVDQFGNVTCDNEEKDIGAKFTISMTGDSKGQWALKNENRGYFLGASGDQLICAAKAPSNAELWTVHLAARPQVTFKSVGRRRFARLSEAQDEIQVDATTPWGENTLFTLEFRDGRYAVHTGNNKYLSPDGKLLDRCESCCLFSIEFHGGYLALKDSDMNYLSPIGSKAVIRSRSNAVTRDELFSLEDSVPQASFVAALNGKFVSVKQGVDLTANQDEISDHETYQLEFDKATSRWLIRTMQDKYWTLEPTGGIQASGEKASSNSLFQLNWQSDGSVSFTANNGKYLAIKKSGHLYANADSASDENTKFYFFLISRPMLVLKCDQGFVGFKSSASAKLECNKGTYETIMVERGERGVVYFKGSNGSYWNVADDGTITVDSEVRGEGFTFELREPSRLGIKVASTGCFLNADKNGLFRIGGPEPNKATMWEY</sequence>
<dbReference type="PANTHER" id="PTHR10551">
    <property type="entry name" value="FASCIN"/>
    <property type="match status" value="1"/>
</dbReference>
<evidence type="ECO:0000256" key="1">
    <source>
        <dbReference type="ARBA" id="ARBA00004245"/>
    </source>
</evidence>
<dbReference type="FunFam" id="2.80.10.50:FF:000010">
    <property type="entry name" value="Fascin"/>
    <property type="match status" value="1"/>
</dbReference>
<dbReference type="FunFam" id="2.80.10.50:FF:000015">
    <property type="entry name" value="Fascin"/>
    <property type="match status" value="1"/>
</dbReference>
<evidence type="ECO:0000259" key="6">
    <source>
        <dbReference type="Pfam" id="PF06268"/>
    </source>
</evidence>
<evidence type="ECO:0000256" key="3">
    <source>
        <dbReference type="ARBA" id="ARBA00022490"/>
    </source>
</evidence>
<dbReference type="Gene3D" id="2.80.10.50">
    <property type="match status" value="4"/>
</dbReference>
<gene>
    <name evidence="8" type="primary">LOC100898881</name>
</gene>
<dbReference type="GO" id="GO:0007163">
    <property type="term" value="P:establishment or maintenance of cell polarity"/>
    <property type="evidence" value="ECO:0007669"/>
    <property type="project" value="TreeGrafter"/>
</dbReference>
<keyword evidence="5" id="KW-0206">Cytoskeleton</keyword>